<dbReference type="KEGG" id="spu:105437098"/>
<evidence type="ECO:0000313" key="3">
    <source>
        <dbReference type="EnsemblMetazoa" id="XP_030844778"/>
    </source>
</evidence>
<dbReference type="GeneID" id="105437098"/>
<dbReference type="RefSeq" id="XP_030844778.1">
    <property type="nucleotide sequence ID" value="XM_030988918.1"/>
</dbReference>
<feature type="domain" description="NACHT" evidence="2">
    <location>
        <begin position="465"/>
        <end position="587"/>
    </location>
</feature>
<dbReference type="PANTHER" id="PTHR24407">
    <property type="entry name" value="PROTEIN KINASE DOMAIN-CONTAINING PROTEIN"/>
    <property type="match status" value="1"/>
</dbReference>
<evidence type="ECO:0000313" key="4">
    <source>
        <dbReference type="Proteomes" id="UP000007110"/>
    </source>
</evidence>
<evidence type="ECO:0000256" key="1">
    <source>
        <dbReference type="SAM" id="MobiDB-lite"/>
    </source>
</evidence>
<keyword evidence="4" id="KW-1185">Reference proteome</keyword>
<dbReference type="Gene3D" id="3.40.50.300">
    <property type="entry name" value="P-loop containing nucleotide triphosphate hydrolases"/>
    <property type="match status" value="1"/>
</dbReference>
<proteinExistence type="predicted"/>
<dbReference type="PANTHER" id="PTHR24407:SF14">
    <property type="entry name" value="SIR2-LIKE DOMAIN-CONTAINING PROTEIN"/>
    <property type="match status" value="1"/>
</dbReference>
<evidence type="ECO:0000259" key="2">
    <source>
        <dbReference type="PROSITE" id="PS50837"/>
    </source>
</evidence>
<dbReference type="FunCoup" id="A0A7M7P3S6">
    <property type="interactions" value="24"/>
</dbReference>
<dbReference type="InterPro" id="IPR007111">
    <property type="entry name" value="NACHT_NTPase"/>
</dbReference>
<reference evidence="4" key="1">
    <citation type="submission" date="2015-02" db="EMBL/GenBank/DDBJ databases">
        <title>Genome sequencing for Strongylocentrotus purpuratus.</title>
        <authorList>
            <person name="Murali S."/>
            <person name="Liu Y."/>
            <person name="Vee V."/>
            <person name="English A."/>
            <person name="Wang M."/>
            <person name="Skinner E."/>
            <person name="Han Y."/>
            <person name="Muzny D.M."/>
            <person name="Worley K.C."/>
            <person name="Gibbs R.A."/>
        </authorList>
    </citation>
    <scope>NUCLEOTIDE SEQUENCE</scope>
</reference>
<feature type="compositionally biased region" description="Basic and acidic residues" evidence="1">
    <location>
        <begin position="1"/>
        <end position="22"/>
    </location>
</feature>
<reference evidence="3" key="2">
    <citation type="submission" date="2021-01" db="UniProtKB">
        <authorList>
            <consortium name="EnsemblMetazoa"/>
        </authorList>
    </citation>
    <scope>IDENTIFICATION</scope>
</reference>
<dbReference type="EnsemblMetazoa" id="XM_030988918">
    <property type="protein sequence ID" value="XP_030844778"/>
    <property type="gene ID" value="LOC105437098"/>
</dbReference>
<organism evidence="3 4">
    <name type="scientific">Strongylocentrotus purpuratus</name>
    <name type="common">Purple sea urchin</name>
    <dbReference type="NCBI Taxonomy" id="7668"/>
    <lineage>
        <taxon>Eukaryota</taxon>
        <taxon>Metazoa</taxon>
        <taxon>Echinodermata</taxon>
        <taxon>Eleutherozoa</taxon>
        <taxon>Echinozoa</taxon>
        <taxon>Echinoidea</taxon>
        <taxon>Euechinoidea</taxon>
        <taxon>Echinacea</taxon>
        <taxon>Camarodonta</taxon>
        <taxon>Echinidea</taxon>
        <taxon>Strongylocentrotidae</taxon>
        <taxon>Strongylocentrotus</taxon>
    </lineage>
</organism>
<dbReference type="Pfam" id="PF05729">
    <property type="entry name" value="NACHT"/>
    <property type="match status" value="1"/>
</dbReference>
<dbReference type="AlphaFoldDB" id="A0A7M7P3S6"/>
<dbReference type="Proteomes" id="UP000007110">
    <property type="component" value="Unassembled WGS sequence"/>
</dbReference>
<feature type="region of interest" description="Disordered" evidence="1">
    <location>
        <begin position="1"/>
        <end position="37"/>
    </location>
</feature>
<dbReference type="OrthoDB" id="120976at2759"/>
<dbReference type="InParanoid" id="A0A7M7P3S6"/>
<dbReference type="OMA" id="CISERHG"/>
<accession>A0A7M7P3S6</accession>
<name>A0A7M7P3S6_STRPU</name>
<sequence>MGDSGKESEDDKSRQDDPDPKICPHKTLNIRSSGNSSDIKDLLTSCDHLSDASLRELLTSYPSKKDPRTSTDDLNADPIIQTSYIKDYETQSDCSVEELSSSGSETTVCEPFAPCDDFLVELLKPTVSASKDLPSIDLHVCCHESDRRNEPISEESGKLPHFVCKEQHPQPDTFTKEATDDELLKQHQTSPGSCKKSQTETCVIMAVKHSPVVSFVSRKNCISERHGKKQMGESVSSCHGPSLKSKTDLISGQIPPLSELLLMKSGDVELNPGPREAAGWSLELERELLSLVKDVSPVHYYDLCNALDVSHAQSQVILTKNLLDVSKSLFEVICSWGIKQRDGTNYKRLLAEKLRSVHLDALGTKLEEGGYSTQDTPTQYPILDTSQPFMTEAQVLQCGEDLKTFYREQMCKIKPDPLDFNIIVEFEQIYTNLTLLRNKMGTIGTKTPLDYTDLLTTKVNGVLPKRLLVEGEGGVGKTTFCSKIAWDWVNGSPEFQRFSWGLVIPLRNVVKGQTIGDIMKTYLSDNNAINPKQIENYMLSQPTKVLIVLDGLDEYDGDLSAKESSDISQILRLEKFKQCIVLVTTRPWRADQIKSNEGLSRSYAFIAVEGFSAENVSTYISKYFVNDEKAGSELSQFIEVNGVIKENMAPFPIYVAMLCILWKNCDSEKRETIRRLKTFSQLFEQMIMFLGDHYVSKVVKVLHEAHLDKEKEIIKLCLQSIGSIAFTGLLNKKLVFNEVDFSSCKEAMETCCRIGVLSRENRNVSRWKRTFTASQPITTCVFFPHKLFQEYIASVYLASLYDTDRKKYKRSRRKVLRKNPQEFRYLLYFTAALGEEVGLDIVNKIQQNDFPNVQQRRRNNDLIVDVSFEANNKDTAKAVGQWIFADRRMLTIDKNMPAHTISGYLFIMEQHGMETLVFRSRSCGPTVSRDLADILFASNSLSRLEFYRTSLDDDFYKLMHTQVYTMAGDKSSIKELVVDHQFLNGLQKFNNGDINVTIGDLFPSLTQLTFATCHTVSPGDIERLAHSSLAVLSIEHGEEVEGRTLVPLIGEPASLGQLFSNSFPQLTCLTFRGLLMGNIRSEAILHYLKNHLHLKSVRYVYQGHVCRNCHYFQ</sequence>
<protein>
    <recommendedName>
        <fullName evidence="2">NACHT domain-containing protein</fullName>
    </recommendedName>
</protein>
<dbReference type="PROSITE" id="PS50837">
    <property type="entry name" value="NACHT"/>
    <property type="match status" value="1"/>
</dbReference>
<dbReference type="InterPro" id="IPR027417">
    <property type="entry name" value="P-loop_NTPase"/>
</dbReference>
<dbReference type="SUPFAM" id="SSF52540">
    <property type="entry name" value="P-loop containing nucleoside triphosphate hydrolases"/>
    <property type="match status" value="1"/>
</dbReference>